<gene>
    <name evidence="1" type="ORF">B9T62_14210</name>
</gene>
<dbReference type="RefSeq" id="WP_087915833.1">
    <property type="nucleotide sequence ID" value="NZ_CP021780.1"/>
</dbReference>
<evidence type="ECO:0000313" key="2">
    <source>
        <dbReference type="Proteomes" id="UP000249890"/>
    </source>
</evidence>
<evidence type="ECO:0008006" key="3">
    <source>
        <dbReference type="Google" id="ProtNLM"/>
    </source>
</evidence>
<name>A0A2Z2K6L0_9BACL</name>
<dbReference type="AlphaFoldDB" id="A0A2Z2K6L0"/>
<sequence>MTRAFEFNSMNNIKNTGDFNIPNLKQTSPFVEIFSAITRGKDMSRFDGKKVDQVYARLKELGEQANNGFPNAKAEINTIVRYDLEPKLNELVQLASFMGTYKNIGYNEQPMMRTYKHTSIRSNFQASQGDVSFGATEWREYPISTQTISSGFAVNYREIASGNLDKVAEGMKQVEIDMMNKSVYYIILKLYNAIKDAKGVKYFAENSGINKTALDDILKKVRRFGKPSIMGDFSVVSQLNDFAGFKSDPTDAKNTFLSEAVMNEIRQTGLLSTYKGSPIVELANSYNLNSLNDAGDNFKTYLPEGLLFVVPQGSVSPLQIFKKGGVTSMTGNDIVTGTELTRFDMELGVGVAEGREYEIALLSDTNFELPEVK</sequence>
<dbReference type="KEGG" id="pdh:B9T62_14210"/>
<evidence type="ECO:0000313" key="1">
    <source>
        <dbReference type="EMBL" id="ASA21826.1"/>
    </source>
</evidence>
<reference evidence="1 2" key="1">
    <citation type="submission" date="2017-06" db="EMBL/GenBank/DDBJ databases">
        <title>Complete genome sequence of Paenibacillus donghaensis KCTC 13049T isolated from East Sea sediment, South Korea.</title>
        <authorList>
            <person name="Jung B.K."/>
            <person name="Hong S.-J."/>
            <person name="Shin J.-H."/>
        </authorList>
    </citation>
    <scope>NUCLEOTIDE SEQUENCE [LARGE SCALE GENOMIC DNA]</scope>
    <source>
        <strain evidence="1 2">KCTC 13049</strain>
    </source>
</reference>
<accession>A0A2Z2K6L0</accession>
<protein>
    <recommendedName>
        <fullName evidence="3">Phage capsid protein</fullName>
    </recommendedName>
</protein>
<keyword evidence="2" id="KW-1185">Reference proteome</keyword>
<proteinExistence type="predicted"/>
<dbReference type="EMBL" id="CP021780">
    <property type="protein sequence ID" value="ASA21826.1"/>
    <property type="molecule type" value="Genomic_DNA"/>
</dbReference>
<organism evidence="1 2">
    <name type="scientific">Paenibacillus donghaensis</name>
    <dbReference type="NCBI Taxonomy" id="414771"/>
    <lineage>
        <taxon>Bacteria</taxon>
        <taxon>Bacillati</taxon>
        <taxon>Bacillota</taxon>
        <taxon>Bacilli</taxon>
        <taxon>Bacillales</taxon>
        <taxon>Paenibacillaceae</taxon>
        <taxon>Paenibacillus</taxon>
    </lineage>
</organism>
<dbReference type="Proteomes" id="UP000249890">
    <property type="component" value="Chromosome"/>
</dbReference>
<dbReference type="OrthoDB" id="2081563at2"/>